<evidence type="ECO:0000259" key="6">
    <source>
        <dbReference type="PROSITE" id="PS50893"/>
    </source>
</evidence>
<dbReference type="Pfam" id="PF12848">
    <property type="entry name" value="ABC_tran_Xtn"/>
    <property type="match status" value="1"/>
</dbReference>
<proteinExistence type="predicted"/>
<feature type="coiled-coil region" evidence="4">
    <location>
        <begin position="566"/>
        <end position="617"/>
    </location>
</feature>
<evidence type="ECO:0000256" key="5">
    <source>
        <dbReference type="SAM" id="MobiDB-lite"/>
    </source>
</evidence>
<dbReference type="GO" id="GO:0005524">
    <property type="term" value="F:ATP binding"/>
    <property type="evidence" value="ECO:0007669"/>
    <property type="project" value="UniProtKB-KW"/>
</dbReference>
<dbReference type="FunFam" id="3.40.50.300:FF:000309">
    <property type="entry name" value="ABC transporter ATP-binding protein"/>
    <property type="match status" value="1"/>
</dbReference>
<dbReference type="InterPro" id="IPR032781">
    <property type="entry name" value="ABC_tran_Xtn"/>
</dbReference>
<dbReference type="Gene3D" id="1.10.287.380">
    <property type="entry name" value="Valyl-tRNA synthetase, C-terminal domain"/>
    <property type="match status" value="1"/>
</dbReference>
<name>K9ESP8_9LACT</name>
<evidence type="ECO:0000256" key="3">
    <source>
        <dbReference type="ARBA" id="ARBA00022840"/>
    </source>
</evidence>
<feature type="domain" description="ABC transporter" evidence="6">
    <location>
        <begin position="314"/>
        <end position="532"/>
    </location>
</feature>
<dbReference type="AlphaFoldDB" id="K9ESP8"/>
<dbReference type="InterPro" id="IPR003593">
    <property type="entry name" value="AAA+_ATPase"/>
</dbReference>
<keyword evidence="1" id="KW-0677">Repeat</keyword>
<dbReference type="EMBL" id="AGXA01000007">
    <property type="protein sequence ID" value="EKU93967.1"/>
    <property type="molecule type" value="Genomic_DNA"/>
</dbReference>
<evidence type="ECO:0000313" key="7">
    <source>
        <dbReference type="EMBL" id="EKU93967.1"/>
    </source>
</evidence>
<organism evidence="7 8">
    <name type="scientific">Alloiococcus otitis ATCC 51267</name>
    <dbReference type="NCBI Taxonomy" id="883081"/>
    <lineage>
        <taxon>Bacteria</taxon>
        <taxon>Bacillati</taxon>
        <taxon>Bacillota</taxon>
        <taxon>Bacilli</taxon>
        <taxon>Lactobacillales</taxon>
        <taxon>Carnobacteriaceae</taxon>
        <taxon>Alloiococcus</taxon>
    </lineage>
</organism>
<gene>
    <name evidence="7" type="ORF">HMPREF9698_00447</name>
</gene>
<evidence type="ECO:0000256" key="1">
    <source>
        <dbReference type="ARBA" id="ARBA00022737"/>
    </source>
</evidence>
<sequence>MNLSQSIGSKTLFKDINLSIKDQDRYGLIGINGVGKSSFLNTLVGDLAFDAGEIKKAKDYTISYLKQRPSLDPDQTVLQVVYQGDNKVMNTVRQYEEALAKLNQDPLKESYQKDFEQAEAAMNREDAWNANSKANSILTKLGIEDMDETIGNLSGGQEKRVALAQVLIQESDLLILDEPTNHLDYQMIDWLSKYLSNYPGAILLVTHDRYFLDEVANAIIELEDQTLYTYPGNYQAYVQQKAEREALEASQAHKNKQLYKKELAWMREGVQARGTKQQARINRFEELKEGVKGQSEEESLELNLDSVRIGKKVLEFDQASYQIGGQKILDDFDLIIQNADRIGVTGANGAGKSTFLNLLTQRLDLDSGSLDQGETVRIAYYTQQNEGLDDSKRVIDYMRETAEEVYLADQSKVSVAQLLERFMFPRSKQATYISSLSGGEKRRLYLIQLLMQRPNVLVLDEPTNDLDIKTLTILEDYIDNFVGAVITVSHDRYFLDKVADKLLVFKGQGEIETYYGSMTSYLDRQKQAQKDQAKDTDKSKKSKDKPQTSSLSKEKTRLNYHEQKEWDKIEDEISALEDQLEAIEEEMLEQASDYGKLNELNNQKENLEQELDEKLERWEYLSQYV</sequence>
<dbReference type="OrthoDB" id="9760950at2"/>
<dbReference type="InterPro" id="IPR003439">
    <property type="entry name" value="ABC_transporter-like_ATP-bd"/>
</dbReference>
<dbReference type="SUPFAM" id="SSF52540">
    <property type="entry name" value="P-loop containing nucleoside triphosphate hydrolases"/>
    <property type="match status" value="2"/>
</dbReference>
<dbReference type="PANTHER" id="PTHR42855">
    <property type="entry name" value="ABC TRANSPORTER ATP-BINDING SUBUNIT"/>
    <property type="match status" value="1"/>
</dbReference>
<dbReference type="Proteomes" id="UP000009875">
    <property type="component" value="Unassembled WGS sequence"/>
</dbReference>
<dbReference type="STRING" id="883081.HMPREF9698_00447"/>
<dbReference type="PANTHER" id="PTHR42855:SF1">
    <property type="entry name" value="ABC TRANSPORTER DOMAIN-CONTAINING PROTEIN"/>
    <property type="match status" value="1"/>
</dbReference>
<keyword evidence="3" id="KW-0067">ATP-binding</keyword>
<keyword evidence="2" id="KW-0547">Nucleotide-binding</keyword>
<dbReference type="Pfam" id="PF16326">
    <property type="entry name" value="ABC_tran_CTD"/>
    <property type="match status" value="1"/>
</dbReference>
<dbReference type="eggNOG" id="COG0488">
    <property type="taxonomic scope" value="Bacteria"/>
</dbReference>
<feature type="domain" description="ABC transporter" evidence="6">
    <location>
        <begin position="1"/>
        <end position="249"/>
    </location>
</feature>
<dbReference type="InterPro" id="IPR032524">
    <property type="entry name" value="ABC_tran_C"/>
</dbReference>
<dbReference type="GO" id="GO:0003677">
    <property type="term" value="F:DNA binding"/>
    <property type="evidence" value="ECO:0007669"/>
    <property type="project" value="InterPro"/>
</dbReference>
<keyword evidence="8" id="KW-1185">Reference proteome</keyword>
<evidence type="ECO:0000256" key="2">
    <source>
        <dbReference type="ARBA" id="ARBA00022741"/>
    </source>
</evidence>
<dbReference type="PROSITE" id="PS50893">
    <property type="entry name" value="ABC_TRANSPORTER_2"/>
    <property type="match status" value="2"/>
</dbReference>
<reference evidence="7 8" key="1">
    <citation type="submission" date="2012-09" db="EMBL/GenBank/DDBJ databases">
        <title>The Genome Sequence of Alloiococcus otitis ATCC 51267.</title>
        <authorList>
            <consortium name="The Broad Institute Genome Sequencing Platform"/>
            <person name="Earl A."/>
            <person name="Ward D."/>
            <person name="Feldgarden M."/>
            <person name="Gevers D."/>
            <person name="Huys G."/>
            <person name="Walker B."/>
            <person name="Young S.K."/>
            <person name="Zeng Q."/>
            <person name="Gargeya S."/>
            <person name="Fitzgerald M."/>
            <person name="Haas B."/>
            <person name="Abouelleil A."/>
            <person name="Alvarado L."/>
            <person name="Arachchi H.M."/>
            <person name="Berlin A.M."/>
            <person name="Chapman S.B."/>
            <person name="Goldberg J."/>
            <person name="Griggs A."/>
            <person name="Gujja S."/>
            <person name="Hansen M."/>
            <person name="Howarth C."/>
            <person name="Imamovic A."/>
            <person name="Larimer J."/>
            <person name="McCowen C."/>
            <person name="Montmayeur A."/>
            <person name="Murphy C."/>
            <person name="Neiman D."/>
            <person name="Pearson M."/>
            <person name="Priest M."/>
            <person name="Roberts A."/>
            <person name="Saif S."/>
            <person name="Shea T."/>
            <person name="Sisk P."/>
            <person name="Sykes S."/>
            <person name="Wortman J."/>
            <person name="Nusbaum C."/>
            <person name="Birren B."/>
        </authorList>
    </citation>
    <scope>NUCLEOTIDE SEQUENCE [LARGE SCALE GENOMIC DNA]</scope>
    <source>
        <strain evidence="7 8">ATCC 51267</strain>
    </source>
</reference>
<dbReference type="InterPro" id="IPR037118">
    <property type="entry name" value="Val-tRNA_synth_C_sf"/>
</dbReference>
<dbReference type="FunFam" id="3.40.50.300:FF:000011">
    <property type="entry name" value="Putative ABC transporter ATP-binding component"/>
    <property type="match status" value="1"/>
</dbReference>
<dbReference type="InterPro" id="IPR051309">
    <property type="entry name" value="ABCF_ATPase"/>
</dbReference>
<dbReference type="PATRIC" id="fig|883081.3.peg.447"/>
<dbReference type="Pfam" id="PF00005">
    <property type="entry name" value="ABC_tran"/>
    <property type="match status" value="2"/>
</dbReference>
<dbReference type="Gene3D" id="3.40.50.300">
    <property type="entry name" value="P-loop containing nucleotide triphosphate hydrolases"/>
    <property type="match status" value="2"/>
</dbReference>
<dbReference type="HOGENOM" id="CLU_000604_36_0_9"/>
<dbReference type="SMART" id="SM00382">
    <property type="entry name" value="AAA"/>
    <property type="match status" value="2"/>
</dbReference>
<protein>
    <recommendedName>
        <fullName evidence="6">ABC transporter domain-containing protein</fullName>
    </recommendedName>
</protein>
<accession>K9ESP8</accession>
<comment type="caution">
    <text evidence="7">The sequence shown here is derived from an EMBL/GenBank/DDBJ whole genome shotgun (WGS) entry which is preliminary data.</text>
</comment>
<feature type="region of interest" description="Disordered" evidence="5">
    <location>
        <begin position="525"/>
        <end position="558"/>
    </location>
</feature>
<evidence type="ECO:0000256" key="4">
    <source>
        <dbReference type="SAM" id="Coils"/>
    </source>
</evidence>
<feature type="compositionally biased region" description="Basic and acidic residues" evidence="5">
    <location>
        <begin position="525"/>
        <end position="539"/>
    </location>
</feature>
<evidence type="ECO:0000313" key="8">
    <source>
        <dbReference type="Proteomes" id="UP000009875"/>
    </source>
</evidence>
<dbReference type="InterPro" id="IPR027417">
    <property type="entry name" value="P-loop_NTPase"/>
</dbReference>
<dbReference type="CDD" id="cd03221">
    <property type="entry name" value="ABCF_EF-3"/>
    <property type="match status" value="2"/>
</dbReference>
<keyword evidence="4" id="KW-0175">Coiled coil</keyword>
<dbReference type="GO" id="GO:0016887">
    <property type="term" value="F:ATP hydrolysis activity"/>
    <property type="evidence" value="ECO:0007669"/>
    <property type="project" value="InterPro"/>
</dbReference>